<gene>
    <name evidence="15" type="ordered locus">MTR_2g047918</name>
</gene>
<reference evidence="15 17" key="2">
    <citation type="journal article" date="2014" name="BMC Genomics">
        <title>An improved genome release (version Mt4.0) for the model legume Medicago truncatula.</title>
        <authorList>
            <person name="Tang H."/>
            <person name="Krishnakumar V."/>
            <person name="Bidwell S."/>
            <person name="Rosen B."/>
            <person name="Chan A."/>
            <person name="Zhou S."/>
            <person name="Gentzbittel L."/>
            <person name="Childs K.L."/>
            <person name="Yandell M."/>
            <person name="Gundlach H."/>
            <person name="Mayer K.F."/>
            <person name="Schwartz D.C."/>
            <person name="Town C.D."/>
        </authorList>
    </citation>
    <scope>GENOME REANNOTATION</scope>
    <source>
        <strain evidence="15">A17</strain>
        <strain evidence="16 17">cv. Jemalong A17</strain>
    </source>
</reference>
<organism evidence="15 17">
    <name type="scientific">Medicago truncatula</name>
    <name type="common">Barrel medic</name>
    <name type="synonym">Medicago tribuloides</name>
    <dbReference type="NCBI Taxonomy" id="3880"/>
    <lineage>
        <taxon>Eukaryota</taxon>
        <taxon>Viridiplantae</taxon>
        <taxon>Streptophyta</taxon>
        <taxon>Embryophyta</taxon>
        <taxon>Tracheophyta</taxon>
        <taxon>Spermatophyta</taxon>
        <taxon>Magnoliopsida</taxon>
        <taxon>eudicotyledons</taxon>
        <taxon>Gunneridae</taxon>
        <taxon>Pentapetalae</taxon>
        <taxon>rosids</taxon>
        <taxon>fabids</taxon>
        <taxon>Fabales</taxon>
        <taxon>Fabaceae</taxon>
        <taxon>Papilionoideae</taxon>
        <taxon>50 kb inversion clade</taxon>
        <taxon>NPAAA clade</taxon>
        <taxon>Hologalegina</taxon>
        <taxon>IRL clade</taxon>
        <taxon>Trifolieae</taxon>
        <taxon>Medicago</taxon>
    </lineage>
</organism>
<evidence type="ECO:0000256" key="6">
    <source>
        <dbReference type="ARBA" id="ARBA00022692"/>
    </source>
</evidence>
<keyword evidence="6" id="KW-0812">Transmembrane</keyword>
<dbReference type="GO" id="GO:0005524">
    <property type="term" value="F:ATP binding"/>
    <property type="evidence" value="ECO:0007669"/>
    <property type="project" value="UniProtKB-KW"/>
</dbReference>
<evidence type="ECO:0000313" key="15">
    <source>
        <dbReference type="EMBL" id="KEH37805.1"/>
    </source>
</evidence>
<evidence type="ECO:0000256" key="12">
    <source>
        <dbReference type="ARBA" id="ARBA00047899"/>
    </source>
</evidence>
<keyword evidence="17" id="KW-1185">Reference proteome</keyword>
<dbReference type="Gene3D" id="1.10.510.10">
    <property type="entry name" value="Transferase(Phosphotransferase) domain 1"/>
    <property type="match status" value="1"/>
</dbReference>
<evidence type="ECO:0000256" key="8">
    <source>
        <dbReference type="ARBA" id="ARBA00022777"/>
    </source>
</evidence>
<evidence type="ECO:0000256" key="7">
    <source>
        <dbReference type="ARBA" id="ARBA00022741"/>
    </source>
</evidence>
<comment type="catalytic activity">
    <reaction evidence="12">
        <text>L-threonyl-[protein] + ATP = O-phospho-L-threonyl-[protein] + ADP + H(+)</text>
        <dbReference type="Rhea" id="RHEA:46608"/>
        <dbReference type="Rhea" id="RHEA-COMP:11060"/>
        <dbReference type="Rhea" id="RHEA-COMP:11605"/>
        <dbReference type="ChEBI" id="CHEBI:15378"/>
        <dbReference type="ChEBI" id="CHEBI:30013"/>
        <dbReference type="ChEBI" id="CHEBI:30616"/>
        <dbReference type="ChEBI" id="CHEBI:61977"/>
        <dbReference type="ChEBI" id="CHEBI:456216"/>
        <dbReference type="EC" id="2.7.11.1"/>
    </reaction>
</comment>
<evidence type="ECO:0000256" key="5">
    <source>
        <dbReference type="ARBA" id="ARBA00022679"/>
    </source>
</evidence>
<keyword evidence="10" id="KW-1133">Transmembrane helix</keyword>
<evidence type="ECO:0000256" key="3">
    <source>
        <dbReference type="ARBA" id="ARBA00022475"/>
    </source>
</evidence>
<keyword evidence="4" id="KW-0723">Serine/threonine-protein kinase</keyword>
<evidence type="ECO:0000256" key="9">
    <source>
        <dbReference type="ARBA" id="ARBA00022840"/>
    </source>
</evidence>
<evidence type="ECO:0000256" key="13">
    <source>
        <dbReference type="ARBA" id="ARBA00048679"/>
    </source>
</evidence>
<comment type="catalytic activity">
    <reaction evidence="13">
        <text>L-seryl-[protein] + ATP = O-phospho-L-seryl-[protein] + ADP + H(+)</text>
        <dbReference type="Rhea" id="RHEA:17989"/>
        <dbReference type="Rhea" id="RHEA-COMP:9863"/>
        <dbReference type="Rhea" id="RHEA-COMP:11604"/>
        <dbReference type="ChEBI" id="CHEBI:15378"/>
        <dbReference type="ChEBI" id="CHEBI:29999"/>
        <dbReference type="ChEBI" id="CHEBI:30616"/>
        <dbReference type="ChEBI" id="CHEBI:83421"/>
        <dbReference type="ChEBI" id="CHEBI:456216"/>
        <dbReference type="EC" id="2.7.11.1"/>
    </reaction>
</comment>
<evidence type="ECO:0000256" key="11">
    <source>
        <dbReference type="ARBA" id="ARBA00023136"/>
    </source>
</evidence>
<accession>A0A072VI45</accession>
<evidence type="ECO:0000256" key="1">
    <source>
        <dbReference type="ARBA" id="ARBA00004162"/>
    </source>
</evidence>
<dbReference type="InterPro" id="IPR011009">
    <property type="entry name" value="Kinase-like_dom_sf"/>
</dbReference>
<dbReference type="EMBL" id="CM001218">
    <property type="protein sequence ID" value="KEH37805.1"/>
    <property type="molecule type" value="Genomic_DNA"/>
</dbReference>
<evidence type="ECO:0000256" key="2">
    <source>
        <dbReference type="ARBA" id="ARBA00012513"/>
    </source>
</evidence>
<dbReference type="InterPro" id="IPR047117">
    <property type="entry name" value="PERK1-13-like"/>
</dbReference>
<dbReference type="PROSITE" id="PS50011">
    <property type="entry name" value="PROTEIN_KINASE_DOM"/>
    <property type="match status" value="1"/>
</dbReference>
<dbReference type="InterPro" id="IPR000719">
    <property type="entry name" value="Prot_kinase_dom"/>
</dbReference>
<evidence type="ECO:0000259" key="14">
    <source>
        <dbReference type="PROSITE" id="PS50011"/>
    </source>
</evidence>
<dbReference type="Proteomes" id="UP000002051">
    <property type="component" value="Chromosome 2"/>
</dbReference>
<dbReference type="GO" id="GO:0004674">
    <property type="term" value="F:protein serine/threonine kinase activity"/>
    <property type="evidence" value="ECO:0007669"/>
    <property type="project" value="UniProtKB-KW"/>
</dbReference>
<evidence type="ECO:0000313" key="17">
    <source>
        <dbReference type="Proteomes" id="UP000002051"/>
    </source>
</evidence>
<keyword evidence="8 15" id="KW-0418">Kinase</keyword>
<evidence type="ECO:0000313" key="16">
    <source>
        <dbReference type="EnsemblPlants" id="KEH37805"/>
    </source>
</evidence>
<dbReference type="HOGENOM" id="CLU_2761561_0_0_1"/>
<dbReference type="AlphaFoldDB" id="A0A072VI45"/>
<reference evidence="15 17" key="1">
    <citation type="journal article" date="2011" name="Nature">
        <title>The Medicago genome provides insight into the evolution of rhizobial symbioses.</title>
        <authorList>
            <person name="Young N.D."/>
            <person name="Debelle F."/>
            <person name="Oldroyd G.E."/>
            <person name="Geurts R."/>
            <person name="Cannon S.B."/>
            <person name="Udvardi M.K."/>
            <person name="Benedito V.A."/>
            <person name="Mayer K.F."/>
            <person name="Gouzy J."/>
            <person name="Schoof H."/>
            <person name="Van de Peer Y."/>
            <person name="Proost S."/>
            <person name="Cook D.R."/>
            <person name="Meyers B.C."/>
            <person name="Spannagl M."/>
            <person name="Cheung F."/>
            <person name="De Mita S."/>
            <person name="Krishnakumar V."/>
            <person name="Gundlach H."/>
            <person name="Zhou S."/>
            <person name="Mudge J."/>
            <person name="Bharti A.K."/>
            <person name="Murray J.D."/>
            <person name="Naoumkina M.A."/>
            <person name="Rosen B."/>
            <person name="Silverstein K.A."/>
            <person name="Tang H."/>
            <person name="Rombauts S."/>
            <person name="Zhao P.X."/>
            <person name="Zhou P."/>
            <person name="Barbe V."/>
            <person name="Bardou P."/>
            <person name="Bechner M."/>
            <person name="Bellec A."/>
            <person name="Berger A."/>
            <person name="Berges H."/>
            <person name="Bidwell S."/>
            <person name="Bisseling T."/>
            <person name="Choisne N."/>
            <person name="Couloux A."/>
            <person name="Denny R."/>
            <person name="Deshpande S."/>
            <person name="Dai X."/>
            <person name="Doyle J.J."/>
            <person name="Dudez A.M."/>
            <person name="Farmer A.D."/>
            <person name="Fouteau S."/>
            <person name="Franken C."/>
            <person name="Gibelin C."/>
            <person name="Gish J."/>
            <person name="Goldstein S."/>
            <person name="Gonzalez A.J."/>
            <person name="Green P.J."/>
            <person name="Hallab A."/>
            <person name="Hartog M."/>
            <person name="Hua A."/>
            <person name="Humphray S.J."/>
            <person name="Jeong D.H."/>
            <person name="Jing Y."/>
            <person name="Jocker A."/>
            <person name="Kenton S.M."/>
            <person name="Kim D.J."/>
            <person name="Klee K."/>
            <person name="Lai H."/>
            <person name="Lang C."/>
            <person name="Lin S."/>
            <person name="Macmil S.L."/>
            <person name="Magdelenat G."/>
            <person name="Matthews L."/>
            <person name="McCorrison J."/>
            <person name="Monaghan E.L."/>
            <person name="Mun J.H."/>
            <person name="Najar F.Z."/>
            <person name="Nicholson C."/>
            <person name="Noirot C."/>
            <person name="O'Bleness M."/>
            <person name="Paule C.R."/>
            <person name="Poulain J."/>
            <person name="Prion F."/>
            <person name="Qin B."/>
            <person name="Qu C."/>
            <person name="Retzel E.F."/>
            <person name="Riddle C."/>
            <person name="Sallet E."/>
            <person name="Samain S."/>
            <person name="Samson N."/>
            <person name="Sanders I."/>
            <person name="Saurat O."/>
            <person name="Scarpelli C."/>
            <person name="Schiex T."/>
            <person name="Segurens B."/>
            <person name="Severin A.J."/>
            <person name="Sherrier D.J."/>
            <person name="Shi R."/>
            <person name="Sims S."/>
            <person name="Singer S.R."/>
            <person name="Sinharoy S."/>
            <person name="Sterck L."/>
            <person name="Viollet A."/>
            <person name="Wang B.B."/>
            <person name="Wang K."/>
            <person name="Wang M."/>
            <person name="Wang X."/>
            <person name="Warfsmann J."/>
            <person name="Weissenbach J."/>
            <person name="White D.D."/>
            <person name="White J.D."/>
            <person name="Wiley G.B."/>
            <person name="Wincker P."/>
            <person name="Xing Y."/>
            <person name="Yang L."/>
            <person name="Yao Z."/>
            <person name="Ying F."/>
            <person name="Zhai J."/>
            <person name="Zhou L."/>
            <person name="Zuber A."/>
            <person name="Denarie J."/>
            <person name="Dixon R.A."/>
            <person name="May G.D."/>
            <person name="Schwartz D.C."/>
            <person name="Rogers J."/>
            <person name="Quetier F."/>
            <person name="Town C.D."/>
            <person name="Roe B.A."/>
        </authorList>
    </citation>
    <scope>NUCLEOTIDE SEQUENCE [LARGE SCALE GENOMIC DNA]</scope>
    <source>
        <strain evidence="15">A17</strain>
        <strain evidence="16 17">cv. Jemalong A17</strain>
    </source>
</reference>
<keyword evidence="3" id="KW-1003">Cell membrane</keyword>
<keyword evidence="7" id="KW-0547">Nucleotide-binding</keyword>
<dbReference type="InterPro" id="IPR008271">
    <property type="entry name" value="Ser/Thr_kinase_AS"/>
</dbReference>
<keyword evidence="11" id="KW-0472">Membrane</keyword>
<evidence type="ECO:0000256" key="10">
    <source>
        <dbReference type="ARBA" id="ARBA00022989"/>
    </source>
</evidence>
<dbReference type="PROSITE" id="PS00108">
    <property type="entry name" value="PROTEIN_KINASE_ST"/>
    <property type="match status" value="1"/>
</dbReference>
<sequence length="70" mass="8178">MAYIGFLSSIMLKVWFQLVEKRNDSQPPLDWTMRKNIAVGSARGIAYLHYSYDPPKIIHRDVKAANIFFF</sequence>
<dbReference type="PANTHER" id="PTHR47982">
    <property type="entry name" value="PROLINE-RICH RECEPTOR-LIKE PROTEIN KINASE PERK4"/>
    <property type="match status" value="1"/>
</dbReference>
<reference evidence="16" key="3">
    <citation type="submission" date="2015-04" db="UniProtKB">
        <authorList>
            <consortium name="EnsemblPlants"/>
        </authorList>
    </citation>
    <scope>IDENTIFICATION</scope>
    <source>
        <strain evidence="16">cv. Jemalong A17</strain>
    </source>
</reference>
<dbReference type="EnsemblPlants" id="KEH37805">
    <property type="protein sequence ID" value="KEH37805"/>
    <property type="gene ID" value="MTR_2g047918"/>
</dbReference>
<keyword evidence="9" id="KW-0067">ATP-binding</keyword>
<dbReference type="GO" id="GO:0005886">
    <property type="term" value="C:plasma membrane"/>
    <property type="evidence" value="ECO:0007669"/>
    <property type="project" value="UniProtKB-SubCell"/>
</dbReference>
<proteinExistence type="predicted"/>
<feature type="domain" description="Protein kinase" evidence="14">
    <location>
        <begin position="1"/>
        <end position="70"/>
    </location>
</feature>
<protein>
    <recommendedName>
        <fullName evidence="2">non-specific serine/threonine protein kinase</fullName>
        <ecNumber evidence="2">2.7.11.1</ecNumber>
    </recommendedName>
</protein>
<comment type="subcellular location">
    <subcellularLocation>
        <location evidence="1">Cell membrane</location>
        <topology evidence="1">Single-pass membrane protein</topology>
    </subcellularLocation>
</comment>
<keyword evidence="5" id="KW-0808">Transferase</keyword>
<name>A0A072VI45_MEDTR</name>
<evidence type="ECO:0000256" key="4">
    <source>
        <dbReference type="ARBA" id="ARBA00022527"/>
    </source>
</evidence>
<keyword evidence="15" id="KW-0675">Receptor</keyword>
<dbReference type="EC" id="2.7.11.1" evidence="2"/>
<dbReference type="SUPFAM" id="SSF56112">
    <property type="entry name" value="Protein kinase-like (PK-like)"/>
    <property type="match status" value="1"/>
</dbReference>